<accession>K8E0B1</accession>
<dbReference type="Pfam" id="PF07687">
    <property type="entry name" value="M20_dimer"/>
    <property type="match status" value="1"/>
</dbReference>
<dbReference type="eggNOG" id="COG2195">
    <property type="taxonomic scope" value="Bacteria"/>
</dbReference>
<evidence type="ECO:0000256" key="9">
    <source>
        <dbReference type="PIRSR" id="PIRSR001123-2"/>
    </source>
</evidence>
<evidence type="ECO:0000259" key="10">
    <source>
        <dbReference type="Pfam" id="PF07687"/>
    </source>
</evidence>
<evidence type="ECO:0000256" key="5">
    <source>
        <dbReference type="ARBA" id="ARBA00022833"/>
    </source>
</evidence>
<evidence type="ECO:0000256" key="4">
    <source>
        <dbReference type="ARBA" id="ARBA00022801"/>
    </source>
</evidence>
<dbReference type="Proteomes" id="UP000009315">
    <property type="component" value="Unassembled WGS sequence"/>
</dbReference>
<feature type="active site" description="Proton acceptor" evidence="8">
    <location>
        <position position="142"/>
    </location>
</feature>
<dbReference type="OrthoDB" id="9773892at2"/>
<dbReference type="STRING" id="1121428.DESHY_60119"/>
<dbReference type="NCBIfam" id="TIGR01883">
    <property type="entry name" value="PepT-like"/>
    <property type="match status" value="1"/>
</dbReference>
<dbReference type="InterPro" id="IPR001261">
    <property type="entry name" value="ArgE/DapE_CS"/>
</dbReference>
<feature type="binding site" evidence="9">
    <location>
        <position position="166"/>
    </location>
    <ligand>
        <name>Zn(2+)</name>
        <dbReference type="ChEBI" id="CHEBI:29105"/>
        <label>1</label>
    </ligand>
</feature>
<dbReference type="GO" id="GO:0008237">
    <property type="term" value="F:metallopeptidase activity"/>
    <property type="evidence" value="ECO:0007669"/>
    <property type="project" value="UniProtKB-KW"/>
</dbReference>
<evidence type="ECO:0000256" key="7">
    <source>
        <dbReference type="PIRNR" id="PIRNR001123"/>
    </source>
</evidence>
<dbReference type="RefSeq" id="WP_008412651.1">
    <property type="nucleotide sequence ID" value="NZ_CAOS01000013.1"/>
</dbReference>
<dbReference type="InterPro" id="IPR011650">
    <property type="entry name" value="Peptidase_M20_dimer"/>
</dbReference>
<dbReference type="EMBL" id="CAOS01000013">
    <property type="protein sequence ID" value="CCO08947.1"/>
    <property type="molecule type" value="Genomic_DNA"/>
</dbReference>
<dbReference type="PROSITE" id="PS00758">
    <property type="entry name" value="ARGE_DAPE_CPG2_1"/>
    <property type="match status" value="1"/>
</dbReference>
<dbReference type="InterPro" id="IPR036264">
    <property type="entry name" value="Bact_exopeptidase_dim_dom"/>
</dbReference>
<evidence type="ECO:0000256" key="6">
    <source>
        <dbReference type="ARBA" id="ARBA00023049"/>
    </source>
</evidence>
<comment type="similarity">
    <text evidence="7">Belongs to the peptidase M42 family.</text>
</comment>
<organism evidence="11 12">
    <name type="scientific">Desulforamulus hydrothermalis Lam5 = DSM 18033</name>
    <dbReference type="NCBI Taxonomy" id="1121428"/>
    <lineage>
        <taxon>Bacteria</taxon>
        <taxon>Bacillati</taxon>
        <taxon>Bacillota</taxon>
        <taxon>Clostridia</taxon>
        <taxon>Eubacteriales</taxon>
        <taxon>Peptococcaceae</taxon>
        <taxon>Desulforamulus</taxon>
    </lineage>
</organism>
<comment type="cofactor">
    <cofactor evidence="9">
        <name>a divalent metal cation</name>
        <dbReference type="ChEBI" id="CHEBI:60240"/>
    </cofactor>
    <text evidence="9">Binds 2 divalent metal cations per subunit.</text>
</comment>
<gene>
    <name evidence="11" type="ORF">DESHY_60119</name>
</gene>
<dbReference type="InterPro" id="IPR008007">
    <property type="entry name" value="Peptidase_M42"/>
</dbReference>
<dbReference type="PANTHER" id="PTHR42994">
    <property type="entry name" value="PEPTIDASE T"/>
    <property type="match status" value="1"/>
</dbReference>
<dbReference type="InterPro" id="IPR002933">
    <property type="entry name" value="Peptidase_M20"/>
</dbReference>
<feature type="domain" description="Peptidase M20 dimerisation" evidence="10">
    <location>
        <begin position="183"/>
        <end position="276"/>
    </location>
</feature>
<keyword evidence="2" id="KW-0645">Protease</keyword>
<name>K8E0B1_9FIRM</name>
<dbReference type="PIRSF" id="PIRSF001123">
    <property type="entry name" value="PepA_GA"/>
    <property type="match status" value="1"/>
</dbReference>
<evidence type="ECO:0000313" key="12">
    <source>
        <dbReference type="Proteomes" id="UP000009315"/>
    </source>
</evidence>
<dbReference type="SUPFAM" id="SSF55031">
    <property type="entry name" value="Bacterial exopeptidase dimerisation domain"/>
    <property type="match status" value="1"/>
</dbReference>
<comment type="caution">
    <text evidence="11">The sequence shown here is derived from an EMBL/GenBank/DDBJ whole genome shotgun (WGS) entry which is preliminary data.</text>
</comment>
<dbReference type="SUPFAM" id="SSF53187">
    <property type="entry name" value="Zn-dependent exopeptidases"/>
    <property type="match status" value="1"/>
</dbReference>
<protein>
    <recommendedName>
        <fullName evidence="10">Peptidase M20 dimerisation domain-containing protein</fullName>
    </recommendedName>
</protein>
<evidence type="ECO:0000256" key="2">
    <source>
        <dbReference type="ARBA" id="ARBA00022670"/>
    </source>
</evidence>
<dbReference type="GO" id="GO:0046872">
    <property type="term" value="F:metal ion binding"/>
    <property type="evidence" value="ECO:0007669"/>
    <property type="project" value="UniProtKB-UniRule"/>
</dbReference>
<evidence type="ECO:0000256" key="8">
    <source>
        <dbReference type="PIRSR" id="PIRSR001123-1"/>
    </source>
</evidence>
<keyword evidence="4" id="KW-0378">Hydrolase</keyword>
<dbReference type="PANTHER" id="PTHR42994:SF2">
    <property type="entry name" value="PEPTIDASE"/>
    <property type="match status" value="1"/>
</dbReference>
<evidence type="ECO:0000256" key="1">
    <source>
        <dbReference type="ARBA" id="ARBA00001947"/>
    </source>
</evidence>
<keyword evidence="5" id="KW-0862">Zinc</keyword>
<dbReference type="GO" id="GO:0006508">
    <property type="term" value="P:proteolysis"/>
    <property type="evidence" value="ECO:0007669"/>
    <property type="project" value="UniProtKB-KW"/>
</dbReference>
<dbReference type="Pfam" id="PF01546">
    <property type="entry name" value="Peptidase_M20"/>
    <property type="match status" value="1"/>
</dbReference>
<feature type="binding site" evidence="9">
    <location>
        <position position="109"/>
    </location>
    <ligand>
        <name>Zn(2+)</name>
        <dbReference type="ChEBI" id="CHEBI:29105"/>
        <label>2</label>
    </ligand>
</feature>
<keyword evidence="6" id="KW-0482">Metalloprotease</keyword>
<dbReference type="Gene3D" id="3.30.70.360">
    <property type="match status" value="1"/>
</dbReference>
<evidence type="ECO:0000313" key="11">
    <source>
        <dbReference type="EMBL" id="CCO08947.1"/>
    </source>
</evidence>
<dbReference type="Gene3D" id="3.40.630.10">
    <property type="entry name" value="Zn peptidases"/>
    <property type="match status" value="1"/>
</dbReference>
<sequence>MVNKERIIQEFLQLVQVDSESGAERQLADLLKEKLTDLGLAVDEDEAGNFIEVGRRTGNLIATLPANGGAGPLLLLSAHMDTVKPGRGVRPRRANGIIASAGDTVLGSDDKAGITAILECLRVIQEEKIAHGGIQVVFTIAEEIGLVGAKNLDYSRIKARLGFVLDSGGPPGEIIIKAPTQYSFTATVKGKAAHAGIAPEQGINAIVVAAHAIAGMRVGRIDRDTTANIGLLNSGVATNIVPEQAVVQGEARSIDPVKAEEQIQHMVDEFNKAAAKFGATAEVEVVKEYDAFNLSPDALPVRIARQAAEKLGLKPLLGQTGGGSDANIFNGRGIVCANLGIGMSKVHTTEEFISEENLVTNAQLMVEIVKTAQQTKE</sequence>
<feature type="binding site" evidence="9">
    <location>
        <position position="143"/>
    </location>
    <ligand>
        <name>Zn(2+)</name>
        <dbReference type="ChEBI" id="CHEBI:29105"/>
        <label>2</label>
    </ligand>
</feature>
<keyword evidence="3 9" id="KW-0479">Metal-binding</keyword>
<evidence type="ECO:0000256" key="3">
    <source>
        <dbReference type="ARBA" id="ARBA00022723"/>
    </source>
</evidence>
<reference evidence="11 12" key="1">
    <citation type="journal article" date="2013" name="Genome Announc.">
        <title>Genome Sequence of the Sulfate-Reducing Bacterium Desulfotomaculum hydrothermale Lam5(T).</title>
        <authorList>
            <person name="Amin O."/>
            <person name="Fardeau M.L."/>
            <person name="Valette O."/>
            <person name="Hirschler-Rea A."/>
            <person name="Barbe V."/>
            <person name="Medigue C."/>
            <person name="Vacherie B."/>
            <person name="Ollivier B."/>
            <person name="Bertin P.N."/>
            <person name="Dolla A."/>
        </authorList>
    </citation>
    <scope>NUCLEOTIDE SEQUENCE [LARGE SCALE GENOMIC DNA]</scope>
    <source>
        <strain evidence="12">Lam5 / DSM 18033</strain>
    </source>
</reference>
<dbReference type="GO" id="GO:0004177">
    <property type="term" value="F:aminopeptidase activity"/>
    <property type="evidence" value="ECO:0007669"/>
    <property type="project" value="UniProtKB-UniRule"/>
</dbReference>
<dbReference type="InterPro" id="IPR010162">
    <property type="entry name" value="PepT-like"/>
</dbReference>
<proteinExistence type="inferred from homology"/>
<keyword evidence="12" id="KW-1185">Reference proteome</keyword>
<comment type="cofactor">
    <cofactor evidence="1">
        <name>Zn(2+)</name>
        <dbReference type="ChEBI" id="CHEBI:29105"/>
    </cofactor>
</comment>
<feature type="binding site" evidence="9">
    <location>
        <position position="109"/>
    </location>
    <ligand>
        <name>Zn(2+)</name>
        <dbReference type="ChEBI" id="CHEBI:29105"/>
        <label>1</label>
    </ligand>
</feature>
<dbReference type="AlphaFoldDB" id="K8E0B1"/>